<dbReference type="AlphaFoldDB" id="A0A8J7NGZ1"/>
<evidence type="ECO:0000313" key="8">
    <source>
        <dbReference type="EMBL" id="MBN3313022.1"/>
    </source>
</evidence>
<dbReference type="InterPro" id="IPR007593">
    <property type="entry name" value="CD225/Dispanin_fam"/>
</dbReference>
<evidence type="ECO:0000256" key="7">
    <source>
        <dbReference type="SAM" id="Phobius"/>
    </source>
</evidence>
<evidence type="ECO:0000256" key="6">
    <source>
        <dbReference type="SAM" id="MobiDB-lite"/>
    </source>
</evidence>
<accession>A0A8J7NGZ1</accession>
<proteinExistence type="inferred from homology"/>
<dbReference type="GO" id="GO:0016020">
    <property type="term" value="C:membrane"/>
    <property type="evidence" value="ECO:0007669"/>
    <property type="project" value="UniProtKB-SubCell"/>
</dbReference>
<comment type="caution">
    <text evidence="8">The sequence shown here is derived from an EMBL/GenBank/DDBJ whole genome shotgun (WGS) entry which is preliminary data.</text>
</comment>
<feature type="transmembrane region" description="Helical" evidence="7">
    <location>
        <begin position="185"/>
        <end position="207"/>
    </location>
</feature>
<dbReference type="PANTHER" id="PTHR14768:SF2">
    <property type="entry name" value="TRANSMEMBRANE PROTEIN 91"/>
    <property type="match status" value="1"/>
</dbReference>
<dbReference type="Proteomes" id="UP000736164">
    <property type="component" value="Unassembled WGS sequence"/>
</dbReference>
<organism evidence="8 9">
    <name type="scientific">Atractosteus spatula</name>
    <name type="common">Alligator gar</name>
    <name type="synonym">Lepisosteus spatula</name>
    <dbReference type="NCBI Taxonomy" id="7917"/>
    <lineage>
        <taxon>Eukaryota</taxon>
        <taxon>Metazoa</taxon>
        <taxon>Chordata</taxon>
        <taxon>Craniata</taxon>
        <taxon>Vertebrata</taxon>
        <taxon>Euteleostomi</taxon>
        <taxon>Actinopterygii</taxon>
        <taxon>Neopterygii</taxon>
        <taxon>Holostei</taxon>
        <taxon>Semionotiformes</taxon>
        <taxon>Lepisosteidae</taxon>
        <taxon>Atractosteus</taxon>
    </lineage>
</organism>
<evidence type="ECO:0000256" key="2">
    <source>
        <dbReference type="ARBA" id="ARBA00006843"/>
    </source>
</evidence>
<feature type="region of interest" description="Disordered" evidence="6">
    <location>
        <begin position="1"/>
        <end position="21"/>
    </location>
</feature>
<dbReference type="PANTHER" id="PTHR14768">
    <property type="entry name" value="UPF0338 PROTEIN"/>
    <property type="match status" value="1"/>
</dbReference>
<dbReference type="EMBL" id="JAAWVO010009874">
    <property type="protein sequence ID" value="MBN3313022.1"/>
    <property type="molecule type" value="Genomic_DNA"/>
</dbReference>
<evidence type="ECO:0000256" key="3">
    <source>
        <dbReference type="ARBA" id="ARBA00022692"/>
    </source>
</evidence>
<feature type="non-terminal residue" evidence="8">
    <location>
        <position position="1"/>
    </location>
</feature>
<comment type="similarity">
    <text evidence="2">Belongs to the CD225/Dispanin family.</text>
</comment>
<evidence type="ECO:0000256" key="4">
    <source>
        <dbReference type="ARBA" id="ARBA00022989"/>
    </source>
</evidence>
<keyword evidence="9" id="KW-1185">Reference proteome</keyword>
<gene>
    <name evidence="8" type="primary">Syndig1_1</name>
    <name evidence="8" type="ORF">GTO95_0015931</name>
</gene>
<sequence>MEDLDELEHPLLAGSPKHRGTCSPSDCSLLKEIRLRLEEEKKPLSPPLAWRSYCTPGELGRQQLLDPCSLPHTLNPFYPRAPLWGNSADTFSFHQKDYLETTFVDIVPGQPLDRKLLEEQKDVHSLSYGIEDESDLLPDYEVRPLGGGGQSTTELGNSCRQDSSSDDCSDTDSDSDFSLIIPQDYLGLAVFSMLCCFWPLGIAAFYLSQKTNKASAQGDFQGASAASRQALWLAVLSIIFGVVTYVCAIAALVSYLSGKPP</sequence>
<evidence type="ECO:0000256" key="1">
    <source>
        <dbReference type="ARBA" id="ARBA00004370"/>
    </source>
</evidence>
<keyword evidence="4 7" id="KW-1133">Transmembrane helix</keyword>
<name>A0A8J7NGZ1_ATRSP</name>
<feature type="non-terminal residue" evidence="8">
    <location>
        <position position="261"/>
    </location>
</feature>
<keyword evidence="3 7" id="KW-0812">Transmembrane</keyword>
<dbReference type="Pfam" id="PF04505">
    <property type="entry name" value="CD225"/>
    <property type="match status" value="1"/>
</dbReference>
<evidence type="ECO:0000256" key="5">
    <source>
        <dbReference type="ARBA" id="ARBA00023136"/>
    </source>
</evidence>
<comment type="subcellular location">
    <subcellularLocation>
        <location evidence="1">Membrane</location>
    </subcellularLocation>
</comment>
<evidence type="ECO:0000313" key="9">
    <source>
        <dbReference type="Proteomes" id="UP000736164"/>
    </source>
</evidence>
<feature type="compositionally biased region" description="Polar residues" evidence="6">
    <location>
        <begin position="151"/>
        <end position="161"/>
    </location>
</feature>
<feature type="region of interest" description="Disordered" evidence="6">
    <location>
        <begin position="141"/>
        <end position="170"/>
    </location>
</feature>
<keyword evidence="5 7" id="KW-0472">Membrane</keyword>
<feature type="transmembrane region" description="Helical" evidence="7">
    <location>
        <begin position="230"/>
        <end position="256"/>
    </location>
</feature>
<reference evidence="8" key="1">
    <citation type="journal article" date="2021" name="Cell">
        <title>Tracing the genetic footprints of vertebrate landing in non-teleost ray-finned fishes.</title>
        <authorList>
            <person name="Bi X."/>
            <person name="Wang K."/>
            <person name="Yang L."/>
            <person name="Pan H."/>
            <person name="Jiang H."/>
            <person name="Wei Q."/>
            <person name="Fang M."/>
            <person name="Yu H."/>
            <person name="Zhu C."/>
            <person name="Cai Y."/>
            <person name="He Y."/>
            <person name="Gan X."/>
            <person name="Zeng H."/>
            <person name="Yu D."/>
            <person name="Zhu Y."/>
            <person name="Jiang H."/>
            <person name="Qiu Q."/>
            <person name="Yang H."/>
            <person name="Zhang Y.E."/>
            <person name="Wang W."/>
            <person name="Zhu M."/>
            <person name="He S."/>
            <person name="Zhang G."/>
        </authorList>
    </citation>
    <scope>NUCLEOTIDE SEQUENCE</scope>
    <source>
        <strain evidence="8">Allg_001</strain>
    </source>
</reference>
<protein>
    <submittedName>
        <fullName evidence="8">SYNG1 protein</fullName>
    </submittedName>
</protein>